<dbReference type="SUPFAM" id="SSF53448">
    <property type="entry name" value="Nucleotide-diphospho-sugar transferases"/>
    <property type="match status" value="1"/>
</dbReference>
<dbReference type="EMBL" id="AB924614">
    <property type="protein sequence ID" value="BAT24467.1"/>
    <property type="molecule type" value="Genomic_DNA"/>
</dbReference>
<accession>A0A0P0YT90</accession>
<protein>
    <submittedName>
        <fullName evidence="2">Glycosyl transferase</fullName>
    </submittedName>
</protein>
<dbReference type="PANTHER" id="PTHR22916">
    <property type="entry name" value="GLYCOSYLTRANSFERASE"/>
    <property type="match status" value="1"/>
</dbReference>
<dbReference type="PANTHER" id="PTHR22916:SF3">
    <property type="entry name" value="UDP-GLCNAC:BETAGAL BETA-1,3-N-ACETYLGLUCOSAMINYLTRANSFERASE-LIKE PROTEIN 1"/>
    <property type="match status" value="1"/>
</dbReference>
<dbReference type="CDD" id="cd04196">
    <property type="entry name" value="GT_2_like_d"/>
    <property type="match status" value="1"/>
</dbReference>
<keyword evidence="2" id="KW-0808">Transferase</keyword>
<dbReference type="InterPro" id="IPR001173">
    <property type="entry name" value="Glyco_trans_2-like"/>
</dbReference>
<name>A0A0P0YT90_9ENTR</name>
<dbReference type="Gene3D" id="3.90.550.10">
    <property type="entry name" value="Spore Coat Polysaccharide Biosynthesis Protein SpsA, Chain A"/>
    <property type="match status" value="1"/>
</dbReference>
<evidence type="ECO:0000313" key="2">
    <source>
        <dbReference type="EMBL" id="BAT24467.1"/>
    </source>
</evidence>
<dbReference type="InterPro" id="IPR029044">
    <property type="entry name" value="Nucleotide-diphossugar_trans"/>
</dbReference>
<proteinExistence type="predicted"/>
<gene>
    <name evidence="2" type="primary">wcuR</name>
</gene>
<dbReference type="AlphaFoldDB" id="A0A0P0YT90"/>
<reference evidence="2" key="1">
    <citation type="submission" date="2014-04" db="EMBL/GenBank/DDBJ databases">
        <authorList>
            <person name="Harrison E."/>
        </authorList>
    </citation>
    <scope>NUCLEOTIDE SEQUENCE</scope>
    <source>
        <strain evidence="2">A1517</strain>
    </source>
</reference>
<sequence length="316" mass="36111">MTKIDVLLATYNGEKYVKEQISSVLNNFDKLKNSECTILISDDGSTDSTVDIIKRMSEEDPRVLFLDGNKKGGVKYNFNYLIQHTDADYVFFCDQDDLWLPNKMHIFMDRFNIEEVNFNGPILVHSDLCVADINLSPINVSMFDYQMINKSPNLAELLVSNSVTGCVMACNKKLIDGIKLSQISKSIMHDWYIALYASSFGVISFVDKALILYRQHGGNQVGAKSFSLKDVLKFSGIKDKLVNARRSVLNTREQSALFISDFGDKLSMEKKIIFESYINSFNGGVLNRMNLFFYKRVRKTSFLRNLVFFLIYVTKI</sequence>
<reference evidence="2" key="2">
    <citation type="journal article" date="2015" name="Sci. Rep.">
        <title>Genetic analysis of capsular polysaccharide synthesis gene clusters in 79 capsular types of Klebsiella spp.</title>
        <authorList>
            <person name="Pan Y.J."/>
            <person name="Lin T.L."/>
            <person name="Chen C.T."/>
            <person name="Chen Y.Y."/>
            <person name="Hsieh P.F."/>
            <person name="Hsu C.R."/>
            <person name="Wu M.C."/>
            <person name="Wang J.T."/>
        </authorList>
    </citation>
    <scope>NUCLEOTIDE SEQUENCE</scope>
    <source>
        <strain evidence="2">A1517</strain>
    </source>
</reference>
<dbReference type="GO" id="GO:0016758">
    <property type="term" value="F:hexosyltransferase activity"/>
    <property type="evidence" value="ECO:0007669"/>
    <property type="project" value="UniProtKB-ARBA"/>
</dbReference>
<organism evidence="2">
    <name type="scientific">Klebsiella sp. A1517</name>
    <dbReference type="NCBI Taxonomy" id="1497844"/>
    <lineage>
        <taxon>Bacteria</taxon>
        <taxon>Pseudomonadati</taxon>
        <taxon>Pseudomonadota</taxon>
        <taxon>Gammaproteobacteria</taxon>
        <taxon>Enterobacterales</taxon>
        <taxon>Enterobacteriaceae</taxon>
        <taxon>Klebsiella/Raoultella group</taxon>
        <taxon>Klebsiella</taxon>
    </lineage>
</organism>
<dbReference type="Pfam" id="PF00535">
    <property type="entry name" value="Glycos_transf_2"/>
    <property type="match status" value="1"/>
</dbReference>
<evidence type="ECO:0000259" key="1">
    <source>
        <dbReference type="Pfam" id="PF00535"/>
    </source>
</evidence>
<feature type="domain" description="Glycosyltransferase 2-like" evidence="1">
    <location>
        <begin position="6"/>
        <end position="136"/>
    </location>
</feature>